<dbReference type="STRING" id="1236976.JCM16418_1596"/>
<dbReference type="RefSeq" id="WP_036647200.1">
    <property type="nucleotide sequence ID" value="NZ_BAVZ01000004.1"/>
</dbReference>
<keyword evidence="2" id="KW-1185">Reference proteome</keyword>
<proteinExistence type="predicted"/>
<dbReference type="eggNOG" id="ENOG50302WG">
    <property type="taxonomic scope" value="Bacteria"/>
</dbReference>
<reference evidence="1 2" key="1">
    <citation type="journal article" date="2014" name="Genome Announc.">
        <title>Draft Genome Sequence of Paenibacillus pini JCM 16418T, Isolated from the Rhizosphere of Pine Tree.</title>
        <authorList>
            <person name="Yuki M."/>
            <person name="Oshima K."/>
            <person name="Suda W."/>
            <person name="Oshida Y."/>
            <person name="Kitamura K."/>
            <person name="Iida Y."/>
            <person name="Hattori M."/>
            <person name="Ohkuma M."/>
        </authorList>
    </citation>
    <scope>NUCLEOTIDE SEQUENCE [LARGE SCALE GENOMIC DNA]</scope>
    <source>
        <strain evidence="1 2">JCM 16418</strain>
    </source>
</reference>
<evidence type="ECO:0000313" key="1">
    <source>
        <dbReference type="EMBL" id="GAF07571.1"/>
    </source>
</evidence>
<comment type="caution">
    <text evidence="1">The sequence shown here is derived from an EMBL/GenBank/DDBJ whole genome shotgun (WGS) entry which is preliminary data.</text>
</comment>
<organism evidence="1 2">
    <name type="scientific">Paenibacillus pini JCM 16418</name>
    <dbReference type="NCBI Taxonomy" id="1236976"/>
    <lineage>
        <taxon>Bacteria</taxon>
        <taxon>Bacillati</taxon>
        <taxon>Bacillota</taxon>
        <taxon>Bacilli</taxon>
        <taxon>Bacillales</taxon>
        <taxon>Paenibacillaceae</taxon>
        <taxon>Paenibacillus</taxon>
    </lineage>
</organism>
<evidence type="ECO:0000313" key="2">
    <source>
        <dbReference type="Proteomes" id="UP000019364"/>
    </source>
</evidence>
<name>W7YSH2_9BACL</name>
<dbReference type="AlphaFoldDB" id="W7YSH2"/>
<protein>
    <submittedName>
        <fullName evidence="1">Uncharacterized protein</fullName>
    </submittedName>
</protein>
<sequence>MTTPNIWAIKEVALATFYDLKTGKAKVQLPNLKTAGIENSGETKYSQGGRGNTKVVGFSGNRGGKVTLQDCVFTNEVIAMMTGNDIKTGVKNIVQRQELKVNMNKAILDYTPVEASNGLISVYILNPDGTHGEEITFTTGTVAATKYTLAAKTLTFFATELPDGTDIVAYYRVATDSTAKTITVSTDKFAGSYKVILDCLVRDTVNEEDYAAQIEIFKAKMEDNWKIDTSADGDPSVFDIPLEILKLLGALRPMK</sequence>
<accession>W7YSH2</accession>
<dbReference type="OrthoDB" id="1903365at2"/>
<gene>
    <name evidence="1" type="ORF">JCM16418_1596</name>
</gene>
<dbReference type="Proteomes" id="UP000019364">
    <property type="component" value="Unassembled WGS sequence"/>
</dbReference>
<dbReference type="EMBL" id="BAVZ01000004">
    <property type="protein sequence ID" value="GAF07571.1"/>
    <property type="molecule type" value="Genomic_DNA"/>
</dbReference>